<evidence type="ECO:0000256" key="7">
    <source>
        <dbReference type="ARBA" id="ARBA00023043"/>
    </source>
</evidence>
<evidence type="ECO:0000256" key="3">
    <source>
        <dbReference type="ARBA" id="ARBA00022537"/>
    </source>
</evidence>
<dbReference type="Pfam" id="PF00023">
    <property type="entry name" value="Ank"/>
    <property type="match status" value="1"/>
</dbReference>
<gene>
    <name evidence="11" type="ORF">X975_11788</name>
</gene>
<reference evidence="11 12" key="1">
    <citation type="submission" date="2013-11" db="EMBL/GenBank/DDBJ databases">
        <title>Genome sequencing of Stegodyphus mimosarum.</title>
        <authorList>
            <person name="Bechsgaard J."/>
        </authorList>
    </citation>
    <scope>NUCLEOTIDE SEQUENCE [LARGE SCALE GENOMIC DNA]</scope>
</reference>
<dbReference type="Proteomes" id="UP000054359">
    <property type="component" value="Unassembled WGS sequence"/>
</dbReference>
<accession>A0A087UTS3</accession>
<dbReference type="GO" id="GO:0044231">
    <property type="term" value="C:host cell presynaptic membrane"/>
    <property type="evidence" value="ECO:0007669"/>
    <property type="project" value="UniProtKB-KW"/>
</dbReference>
<dbReference type="InterPro" id="IPR002110">
    <property type="entry name" value="Ankyrin_rpt"/>
</dbReference>
<evidence type="ECO:0000256" key="4">
    <source>
        <dbReference type="ARBA" id="ARBA00022699"/>
    </source>
</evidence>
<keyword evidence="6" id="KW-0800">Toxin</keyword>
<dbReference type="Gene3D" id="1.25.40.20">
    <property type="entry name" value="Ankyrin repeat-containing domain"/>
    <property type="match status" value="2"/>
</dbReference>
<evidence type="ECO:0000313" key="11">
    <source>
        <dbReference type="EMBL" id="KFM80762.1"/>
    </source>
</evidence>
<dbReference type="Pfam" id="PF12796">
    <property type="entry name" value="Ank_2"/>
    <property type="match status" value="1"/>
</dbReference>
<dbReference type="InterPro" id="IPR050889">
    <property type="entry name" value="Dendritic_Spine_Reg/Scaffold"/>
</dbReference>
<organism evidence="11 12">
    <name type="scientific">Stegodyphus mimosarum</name>
    <name type="common">African social velvet spider</name>
    <dbReference type="NCBI Taxonomy" id="407821"/>
    <lineage>
        <taxon>Eukaryota</taxon>
        <taxon>Metazoa</taxon>
        <taxon>Ecdysozoa</taxon>
        <taxon>Arthropoda</taxon>
        <taxon>Chelicerata</taxon>
        <taxon>Arachnida</taxon>
        <taxon>Araneae</taxon>
        <taxon>Araneomorphae</taxon>
        <taxon>Entelegynae</taxon>
        <taxon>Eresoidea</taxon>
        <taxon>Eresidae</taxon>
        <taxon>Stegodyphus</taxon>
    </lineage>
</organism>
<dbReference type="PROSITE" id="PS50088">
    <property type="entry name" value="ANK_REPEAT"/>
    <property type="match status" value="4"/>
</dbReference>
<dbReference type="InterPro" id="IPR001660">
    <property type="entry name" value="SAM"/>
</dbReference>
<dbReference type="SUPFAM" id="SSF47769">
    <property type="entry name" value="SAM/Pointed domain"/>
    <property type="match status" value="1"/>
</dbReference>
<keyword evidence="6" id="KW-0638">Presynaptic neurotoxin</keyword>
<feature type="repeat" description="ANK" evidence="9">
    <location>
        <begin position="84"/>
        <end position="116"/>
    </location>
</feature>
<evidence type="ECO:0000313" key="12">
    <source>
        <dbReference type="Proteomes" id="UP000054359"/>
    </source>
</evidence>
<dbReference type="SUPFAM" id="SSF48403">
    <property type="entry name" value="Ankyrin repeat"/>
    <property type="match status" value="1"/>
</dbReference>
<dbReference type="Gene3D" id="1.10.150.50">
    <property type="entry name" value="Transcription Factor, Ets-1"/>
    <property type="match status" value="1"/>
</dbReference>
<keyword evidence="4" id="KW-0528">Neurotoxin</keyword>
<feature type="repeat" description="ANK" evidence="9">
    <location>
        <begin position="51"/>
        <end position="83"/>
    </location>
</feature>
<keyword evidence="2" id="KW-0268">Exocytosis</keyword>
<dbReference type="Pfam" id="PF00536">
    <property type="entry name" value="SAM_1"/>
    <property type="match status" value="1"/>
</dbReference>
<name>A0A087UTS3_STEMI</name>
<dbReference type="SMART" id="SM00248">
    <property type="entry name" value="ANK"/>
    <property type="match status" value="5"/>
</dbReference>
<feature type="repeat" description="ANK" evidence="9">
    <location>
        <begin position="150"/>
        <end position="182"/>
    </location>
</feature>
<dbReference type="PROSITE" id="PS50297">
    <property type="entry name" value="ANK_REP_REGION"/>
    <property type="match status" value="4"/>
</dbReference>
<comment type="subcellular location">
    <subcellularLocation>
        <location evidence="1">Target cell membrane</location>
    </subcellularLocation>
</comment>
<dbReference type="OrthoDB" id="426293at2759"/>
<dbReference type="EMBL" id="KK121575">
    <property type="protein sequence ID" value="KFM80762.1"/>
    <property type="molecule type" value="Genomic_DNA"/>
</dbReference>
<dbReference type="InterPro" id="IPR036770">
    <property type="entry name" value="Ankyrin_rpt-contain_sf"/>
</dbReference>
<proteinExistence type="predicted"/>
<keyword evidence="3" id="KW-1052">Target cell membrane</keyword>
<dbReference type="SMART" id="SM00454">
    <property type="entry name" value="SAM"/>
    <property type="match status" value="1"/>
</dbReference>
<dbReference type="GO" id="GO:0006887">
    <property type="term" value="P:exocytosis"/>
    <property type="evidence" value="ECO:0007669"/>
    <property type="project" value="UniProtKB-KW"/>
</dbReference>
<dbReference type="PROSITE" id="PS50105">
    <property type="entry name" value="SAM_DOMAIN"/>
    <property type="match status" value="1"/>
</dbReference>
<dbReference type="STRING" id="407821.A0A087UTS3"/>
<evidence type="ECO:0000256" key="1">
    <source>
        <dbReference type="ARBA" id="ARBA00004175"/>
    </source>
</evidence>
<keyword evidence="5" id="KW-0677">Repeat</keyword>
<feature type="non-terminal residue" evidence="11">
    <location>
        <position position="359"/>
    </location>
</feature>
<dbReference type="OMA" id="ELMECQQ"/>
<keyword evidence="8" id="KW-0472">Membrane</keyword>
<evidence type="ECO:0000256" key="2">
    <source>
        <dbReference type="ARBA" id="ARBA00022483"/>
    </source>
</evidence>
<sequence>MDLKVFLNLFPESDDCIMDLHTAASVGNDERIRDIIENTDNKSLINQKNKEGWTPLMYAASCANLKVILLLLEEGASTDVQNIQGQTALILASKCGSTDAVSLLINGGASVNDKDNNGRSSLFHAAAFGHRSVVHLLIEKGAVADIVDEEGLTPLMLSSAAGHRMIVEDLLQHGVNPAIQSKYGETARSLAIKNGHSDIKKIIDTHLCPRQMCVIKPEPTSVSDLHTFLNEIQLSKYYHVFEMHDIDLDTFLTLTEEDLMEIGIHLLGPRRKMSLAIAEWHENQMVNGRTQGNSYIKKLVTENQHLNHEVRKLKSLLSQESNLRIAAEQNLNQRLHILKNFTDNVQRNIGYSVLLQEKL</sequence>
<keyword evidence="12" id="KW-1185">Reference proteome</keyword>
<feature type="domain" description="SAM" evidence="10">
    <location>
        <begin position="220"/>
        <end position="283"/>
    </location>
</feature>
<feature type="repeat" description="ANK" evidence="9">
    <location>
        <begin position="117"/>
        <end position="149"/>
    </location>
</feature>
<protein>
    <submittedName>
        <fullName evidence="11">Ankyrin repeat and SAM domain-containing protein 3</fullName>
    </submittedName>
</protein>
<dbReference type="InterPro" id="IPR013761">
    <property type="entry name" value="SAM/pointed_sf"/>
</dbReference>
<keyword evidence="7 9" id="KW-0040">ANK repeat</keyword>
<dbReference type="PANTHER" id="PTHR24166:SF48">
    <property type="entry name" value="PROTEIN VAPYRIN"/>
    <property type="match status" value="1"/>
</dbReference>
<dbReference type="AlphaFoldDB" id="A0A087UTS3"/>
<keyword evidence="8" id="KW-1053">Target membrane</keyword>
<evidence type="ECO:0000259" key="10">
    <source>
        <dbReference type="PROSITE" id="PS50105"/>
    </source>
</evidence>
<evidence type="ECO:0000256" key="8">
    <source>
        <dbReference type="ARBA" id="ARBA00023298"/>
    </source>
</evidence>
<evidence type="ECO:0000256" key="6">
    <source>
        <dbReference type="ARBA" id="ARBA00023028"/>
    </source>
</evidence>
<evidence type="ECO:0000256" key="9">
    <source>
        <dbReference type="PROSITE-ProRule" id="PRU00023"/>
    </source>
</evidence>
<dbReference type="PANTHER" id="PTHR24166">
    <property type="entry name" value="ROLLING PEBBLES, ISOFORM B"/>
    <property type="match status" value="1"/>
</dbReference>
<dbReference type="GO" id="GO:0044218">
    <property type="term" value="C:other organism cell membrane"/>
    <property type="evidence" value="ECO:0007669"/>
    <property type="project" value="UniProtKB-KW"/>
</dbReference>
<evidence type="ECO:0000256" key="5">
    <source>
        <dbReference type="ARBA" id="ARBA00022737"/>
    </source>
</evidence>